<feature type="domain" description="Phasin" evidence="1">
    <location>
        <begin position="69"/>
        <end position="167"/>
    </location>
</feature>
<dbReference type="InterPro" id="IPR010127">
    <property type="entry name" value="Phasin_subfam-1"/>
</dbReference>
<name>A0A839SNF2_9PROT</name>
<sequence>MTSTSKKTTAAQADVMKPVEDAVAAGKETIEQFVKVGTETATKNYEQAIAMTKEQVEKASANLFRNYGELNELNKDNVEAVVAFNTKLVKAYEEIGKEIASFTQTSFESQVEATKAIFSVKSLRDFVDLQSNLARVQFDQVMAEGAKITEMSVKVANEAYEPLQARMNVTVEKMLKPVAA</sequence>
<proteinExistence type="predicted"/>
<dbReference type="Proteomes" id="UP000581135">
    <property type="component" value="Unassembled WGS sequence"/>
</dbReference>
<dbReference type="RefSeq" id="WP_183415255.1">
    <property type="nucleotide sequence ID" value="NZ_JACHXA010000002.1"/>
</dbReference>
<dbReference type="InterPro" id="IPR018968">
    <property type="entry name" value="Phasin"/>
</dbReference>
<evidence type="ECO:0000313" key="3">
    <source>
        <dbReference type="Proteomes" id="UP000581135"/>
    </source>
</evidence>
<evidence type="ECO:0000313" key="2">
    <source>
        <dbReference type="EMBL" id="MBB3064427.1"/>
    </source>
</evidence>
<evidence type="ECO:0000259" key="1">
    <source>
        <dbReference type="Pfam" id="PF09361"/>
    </source>
</evidence>
<accession>A0A839SNF2</accession>
<organism evidence="2 3">
    <name type="scientific">Limibacillus halophilus</name>
    <dbReference type="NCBI Taxonomy" id="1579333"/>
    <lineage>
        <taxon>Bacteria</taxon>
        <taxon>Pseudomonadati</taxon>
        <taxon>Pseudomonadota</taxon>
        <taxon>Alphaproteobacteria</taxon>
        <taxon>Rhodospirillales</taxon>
        <taxon>Rhodovibrionaceae</taxon>
        <taxon>Limibacillus</taxon>
    </lineage>
</organism>
<protein>
    <submittedName>
        <fullName evidence="2">Phasin family protein</fullName>
    </submittedName>
</protein>
<keyword evidence="3" id="KW-1185">Reference proteome</keyword>
<gene>
    <name evidence="2" type="ORF">FHR98_000699</name>
</gene>
<dbReference type="Pfam" id="PF09361">
    <property type="entry name" value="Phasin_2"/>
    <property type="match status" value="1"/>
</dbReference>
<dbReference type="AlphaFoldDB" id="A0A839SNF2"/>
<reference evidence="2 3" key="1">
    <citation type="submission" date="2020-08" db="EMBL/GenBank/DDBJ databases">
        <title>Genomic Encyclopedia of Type Strains, Phase III (KMG-III): the genomes of soil and plant-associated and newly described type strains.</title>
        <authorList>
            <person name="Whitman W."/>
        </authorList>
    </citation>
    <scope>NUCLEOTIDE SEQUENCE [LARGE SCALE GENOMIC DNA]</scope>
    <source>
        <strain evidence="2 3">CECT 8803</strain>
    </source>
</reference>
<comment type="caution">
    <text evidence="2">The sequence shown here is derived from an EMBL/GenBank/DDBJ whole genome shotgun (WGS) entry which is preliminary data.</text>
</comment>
<dbReference type="EMBL" id="JACHXA010000002">
    <property type="protein sequence ID" value="MBB3064427.1"/>
    <property type="molecule type" value="Genomic_DNA"/>
</dbReference>
<dbReference type="NCBIfam" id="TIGR01841">
    <property type="entry name" value="phasin"/>
    <property type="match status" value="1"/>
</dbReference>